<evidence type="ECO:0000313" key="2">
    <source>
        <dbReference type="Proteomes" id="UP001372834"/>
    </source>
</evidence>
<name>A0AAN8S8P9_POLSC</name>
<proteinExistence type="predicted"/>
<dbReference type="EMBL" id="JAWJWE010000037">
    <property type="protein sequence ID" value="KAK6625329.1"/>
    <property type="molecule type" value="Genomic_DNA"/>
</dbReference>
<gene>
    <name evidence="1" type="ORF">RUM43_005626</name>
</gene>
<comment type="caution">
    <text evidence="1">The sequence shown here is derived from an EMBL/GenBank/DDBJ whole genome shotgun (WGS) entry which is preliminary data.</text>
</comment>
<organism evidence="1 2">
    <name type="scientific">Polyplax serrata</name>
    <name type="common">Common mouse louse</name>
    <dbReference type="NCBI Taxonomy" id="468196"/>
    <lineage>
        <taxon>Eukaryota</taxon>
        <taxon>Metazoa</taxon>
        <taxon>Ecdysozoa</taxon>
        <taxon>Arthropoda</taxon>
        <taxon>Hexapoda</taxon>
        <taxon>Insecta</taxon>
        <taxon>Pterygota</taxon>
        <taxon>Neoptera</taxon>
        <taxon>Paraneoptera</taxon>
        <taxon>Psocodea</taxon>
        <taxon>Troctomorpha</taxon>
        <taxon>Phthiraptera</taxon>
        <taxon>Anoplura</taxon>
        <taxon>Polyplacidae</taxon>
        <taxon>Polyplax</taxon>
    </lineage>
</organism>
<dbReference type="Proteomes" id="UP001372834">
    <property type="component" value="Unassembled WGS sequence"/>
</dbReference>
<protein>
    <submittedName>
        <fullName evidence="1">Uncharacterized protein</fullName>
    </submittedName>
</protein>
<evidence type="ECO:0000313" key="1">
    <source>
        <dbReference type="EMBL" id="KAK6625329.1"/>
    </source>
</evidence>
<dbReference type="AlphaFoldDB" id="A0AAN8S8P9"/>
<sequence length="70" mass="7184">MDSPHCGQGGQKVIFAGDGGRGLKIRREIFPNVNQILCHAVWDPAGGAAAAAAAAAATAERQKAKTVENI</sequence>
<reference evidence="1 2" key="1">
    <citation type="submission" date="2023-10" db="EMBL/GenBank/DDBJ databases">
        <title>Genomes of two closely related lineages of the louse Polyplax serrata with different host specificities.</title>
        <authorList>
            <person name="Martinu J."/>
            <person name="Tarabai H."/>
            <person name="Stefka J."/>
            <person name="Hypsa V."/>
        </authorList>
    </citation>
    <scope>NUCLEOTIDE SEQUENCE [LARGE SCALE GENOMIC DNA]</scope>
    <source>
        <strain evidence="1">HR10_N</strain>
    </source>
</reference>
<accession>A0AAN8S8P9</accession>